<dbReference type="RefSeq" id="WP_146621023.1">
    <property type="nucleotide sequence ID" value="NZ_BJCC01000003.1"/>
</dbReference>
<dbReference type="OrthoDB" id="2182267at2"/>
<evidence type="ECO:0000313" key="1">
    <source>
        <dbReference type="EMBL" id="GCF92515.1"/>
    </source>
</evidence>
<dbReference type="EMBL" id="BJCC01000003">
    <property type="protein sequence ID" value="GCF92515.1"/>
    <property type="molecule type" value="Genomic_DNA"/>
</dbReference>
<keyword evidence="2" id="KW-1185">Reference proteome</keyword>
<dbReference type="Proteomes" id="UP000290567">
    <property type="component" value="Unassembled WGS sequence"/>
</dbReference>
<proteinExistence type="predicted"/>
<name>A0A4P5P411_9ENTE</name>
<dbReference type="AlphaFoldDB" id="A0A4P5P411"/>
<evidence type="ECO:0000313" key="2">
    <source>
        <dbReference type="Proteomes" id="UP000290567"/>
    </source>
</evidence>
<sequence>MGKPYICGSDAQRPTVPAECDHDYIFVPITKLNDVKKPDRNHAYVLPNNEAYILSNDGTRLVPLVKSTGGNEQIQVDWKQLNENQVDFINNKPFQEVGYGLTVTASKDLAFDPAVFIQSTHVRVILSPHANDLTISLYTPFSDFAGQHVYARVVSTEVLVITEWTVVSGARIQKSIPLDSLNLTKGLSVAFFMKIDGVEKCLGYYNSSSVLKDWMEDNNVLGIRNRPFKTIGDGLEVINNELKTTEDYRRINLRVIDMPHKDYVEFAVIGLDEKFKNDLYLFINSKTEYKQDFTDFNIYKDNPSSNKFYFNLPRSEIKNGYEYSVALRRKSDDLGIDFYSAVNCVSDWSSKSSHQILNKPFEGIGQGIMLDPNKDLTIDFNLFNDLVTIDELFKLMAGEKIRRRFRFDFRDKVSASLSENPLLYERTDGKELRPPIIRKTENAQLNYDRIKSLDNTLDTMSLLAENDMRQISFSVPVAHALEKFYPSVHKALSGNILKKIKAKTTKIESNIHGYGEGAAGNLFGYGLWTGDQFEVIEHAENRVAKLSFKKEDRSSFDQILGEDATLHFIGYAGASDGVARSRTLVDYVDFYIELEFKLDDFLPNSRYLKHNFFKSSPTRTLLDRNNKKMVCSVYTDDPQYAAENCELHVTSGSTFIESDWTIKNDRIEVEVPFEKMDLTRGIYTVFREKKSQYAFGYYNTTNYSTDWLADDRVFGVYNRPFKTIGEGLLVKDGELIASSKKISVSAYSEVISPDMSSKYSVVLRGSDDFVPVGRIGLYKTTIPTEKLFKPYRVNFPNTEFNYYLASSSNMIPQGFINIIETDGSTTQAIGQFKIMNTDEKELSFELFGVYRITQNIGSSRNILSDTYNADSYGEPSKIIIEGGQHLFFVDGMKKL</sequence>
<organism evidence="1 2">
    <name type="scientific">Enterococcus florum</name>
    <dbReference type="NCBI Taxonomy" id="2480627"/>
    <lineage>
        <taxon>Bacteria</taxon>
        <taxon>Bacillati</taxon>
        <taxon>Bacillota</taxon>
        <taxon>Bacilli</taxon>
        <taxon>Lactobacillales</taxon>
        <taxon>Enterococcaceae</taxon>
        <taxon>Enterococcus</taxon>
    </lineage>
</organism>
<gene>
    <name evidence="1" type="ORF">NRIC_04060</name>
</gene>
<accession>A0A4P5P411</accession>
<protein>
    <submittedName>
        <fullName evidence="1">Uncharacterized protein</fullName>
    </submittedName>
</protein>
<comment type="caution">
    <text evidence="1">The sequence shown here is derived from an EMBL/GenBank/DDBJ whole genome shotgun (WGS) entry which is preliminary data.</text>
</comment>
<reference evidence="2" key="1">
    <citation type="submission" date="2019-02" db="EMBL/GenBank/DDBJ databases">
        <title>Draft genome sequence of Enterococcus sp. Gos25-1.</title>
        <authorList>
            <person name="Tanaka N."/>
            <person name="Shiwa Y."/>
            <person name="Fujita N."/>
        </authorList>
    </citation>
    <scope>NUCLEOTIDE SEQUENCE [LARGE SCALE GENOMIC DNA]</scope>
    <source>
        <strain evidence="2">Gos25-1</strain>
    </source>
</reference>